<gene>
    <name evidence="3" type="ORF">SAMN04488131_108135</name>
</gene>
<dbReference type="GO" id="GO:0006537">
    <property type="term" value="P:glutamate biosynthetic process"/>
    <property type="evidence" value="ECO:0007669"/>
    <property type="project" value="InterPro"/>
</dbReference>
<organism evidence="3 4">
    <name type="scientific">Flavobacterium xueshanense</name>
    <dbReference type="NCBI Taxonomy" id="935223"/>
    <lineage>
        <taxon>Bacteria</taxon>
        <taxon>Pseudomonadati</taxon>
        <taxon>Bacteroidota</taxon>
        <taxon>Flavobacteriia</taxon>
        <taxon>Flavobacteriales</taxon>
        <taxon>Flavobacteriaceae</taxon>
        <taxon>Flavobacterium</taxon>
    </lineage>
</organism>
<evidence type="ECO:0000259" key="2">
    <source>
        <dbReference type="Pfam" id="PF01645"/>
    </source>
</evidence>
<evidence type="ECO:0000313" key="4">
    <source>
        <dbReference type="Proteomes" id="UP000198596"/>
    </source>
</evidence>
<evidence type="ECO:0000256" key="1">
    <source>
        <dbReference type="ARBA" id="ARBA00009716"/>
    </source>
</evidence>
<dbReference type="AlphaFoldDB" id="A0A1I2FU78"/>
<dbReference type="Proteomes" id="UP000198596">
    <property type="component" value="Unassembled WGS sequence"/>
</dbReference>
<name>A0A1I2FU78_9FLAO</name>
<dbReference type="EMBL" id="FONQ01000008">
    <property type="protein sequence ID" value="SFF08982.1"/>
    <property type="molecule type" value="Genomic_DNA"/>
</dbReference>
<proteinExistence type="inferred from homology"/>
<evidence type="ECO:0000313" key="3">
    <source>
        <dbReference type="EMBL" id="SFF08982.1"/>
    </source>
</evidence>
<keyword evidence="4" id="KW-1185">Reference proteome</keyword>
<dbReference type="Pfam" id="PF01645">
    <property type="entry name" value="Glu_synthase"/>
    <property type="match status" value="1"/>
</dbReference>
<dbReference type="STRING" id="935223.SAMN04488131_108135"/>
<comment type="similarity">
    <text evidence="1">Belongs to the glutamate synthase family.</text>
</comment>
<feature type="domain" description="Glutamate synthase" evidence="2">
    <location>
        <begin position="2"/>
        <end position="79"/>
    </location>
</feature>
<dbReference type="Gene3D" id="3.20.20.70">
    <property type="entry name" value="Aldolase class I"/>
    <property type="match status" value="1"/>
</dbReference>
<dbReference type="GO" id="GO:0015930">
    <property type="term" value="F:glutamate synthase activity"/>
    <property type="evidence" value="ECO:0007669"/>
    <property type="project" value="InterPro"/>
</dbReference>
<protein>
    <submittedName>
        <fullName evidence="3">Glutamate synthase conserved region-containing protein</fullName>
    </submittedName>
</protein>
<accession>A0A1I2FU78</accession>
<reference evidence="4" key="1">
    <citation type="submission" date="2016-10" db="EMBL/GenBank/DDBJ databases">
        <authorList>
            <person name="Varghese N."/>
            <person name="Submissions S."/>
        </authorList>
    </citation>
    <scope>NUCLEOTIDE SEQUENCE [LARGE SCALE GENOMIC DNA]</scope>
    <source>
        <strain evidence="4">CGMCC 1.9227</strain>
    </source>
</reference>
<dbReference type="InterPro" id="IPR002932">
    <property type="entry name" value="Glu_synthdom"/>
</dbReference>
<dbReference type="PANTHER" id="PTHR43819">
    <property type="entry name" value="ARCHAEAL-TYPE GLUTAMATE SYNTHASE [NADPH]"/>
    <property type="match status" value="1"/>
</dbReference>
<sequence length="86" mass="9437">MIEIKLSQGAKRGHGGVLPVRKNTVQIVKIRGVLPNTTILSPPSHSAFKDIKGLIPFIAKLRQLSNGKLIGFKLCIGNTREFKMIC</sequence>
<dbReference type="InterPro" id="IPR013785">
    <property type="entry name" value="Aldolase_TIM"/>
</dbReference>
<dbReference type="PANTHER" id="PTHR43819:SF1">
    <property type="entry name" value="ARCHAEAL-TYPE GLUTAMATE SYNTHASE [NADPH]"/>
    <property type="match status" value="1"/>
</dbReference>
<dbReference type="SUPFAM" id="SSF51395">
    <property type="entry name" value="FMN-linked oxidoreductases"/>
    <property type="match status" value="1"/>
</dbReference>